<gene>
    <name evidence="2" type="ORF">NWF35_10820</name>
</gene>
<dbReference type="Pfam" id="PF01551">
    <property type="entry name" value="Peptidase_M23"/>
    <property type="match status" value="1"/>
</dbReference>
<evidence type="ECO:0000313" key="2">
    <source>
        <dbReference type="EMBL" id="MDN4594385.1"/>
    </source>
</evidence>
<dbReference type="EMBL" id="JANRHH010000037">
    <property type="protein sequence ID" value="MDN4594385.1"/>
    <property type="molecule type" value="Genomic_DNA"/>
</dbReference>
<organism evidence="2 3">
    <name type="scientific">Polycladomyces subterraneus</name>
    <dbReference type="NCBI Taxonomy" id="1016997"/>
    <lineage>
        <taxon>Bacteria</taxon>
        <taxon>Bacillati</taxon>
        <taxon>Bacillota</taxon>
        <taxon>Bacilli</taxon>
        <taxon>Bacillales</taxon>
        <taxon>Thermoactinomycetaceae</taxon>
        <taxon>Polycladomyces</taxon>
    </lineage>
</organism>
<evidence type="ECO:0000259" key="1">
    <source>
        <dbReference type="Pfam" id="PF01551"/>
    </source>
</evidence>
<keyword evidence="3" id="KW-1185">Reference proteome</keyword>
<protein>
    <submittedName>
        <fullName evidence="2">M23 family metallopeptidase</fullName>
    </submittedName>
</protein>
<sequence>MIRVAFFRHATFGGVSGKKAIRRRVNQHSRERWRLRERCGKESHWRPRFAWDCSIHGNYNNPVYAAASGVVVRSGTSLGYGWIVVIYHGKKEGQDLFTWYGHSYENQIMCMKAMK</sequence>
<feature type="domain" description="M23ase beta-sheet core" evidence="1">
    <location>
        <begin position="55"/>
        <end position="104"/>
    </location>
</feature>
<dbReference type="Gene3D" id="2.70.70.10">
    <property type="entry name" value="Glucose Permease (Domain IIA)"/>
    <property type="match status" value="1"/>
</dbReference>
<dbReference type="SUPFAM" id="SSF51261">
    <property type="entry name" value="Duplicated hybrid motif"/>
    <property type="match status" value="1"/>
</dbReference>
<accession>A0ABT8INS3</accession>
<evidence type="ECO:0000313" key="3">
    <source>
        <dbReference type="Proteomes" id="UP001174196"/>
    </source>
</evidence>
<dbReference type="InterPro" id="IPR011055">
    <property type="entry name" value="Dup_hybrid_motif"/>
</dbReference>
<comment type="caution">
    <text evidence="2">The sequence shown here is derived from an EMBL/GenBank/DDBJ whole genome shotgun (WGS) entry which is preliminary data.</text>
</comment>
<name>A0ABT8INS3_9BACL</name>
<dbReference type="Proteomes" id="UP001174196">
    <property type="component" value="Unassembled WGS sequence"/>
</dbReference>
<dbReference type="InterPro" id="IPR016047">
    <property type="entry name" value="M23ase_b-sheet_dom"/>
</dbReference>
<reference evidence="2" key="1">
    <citation type="submission" date="2022-08" db="EMBL/GenBank/DDBJ databases">
        <title>Polycladomyces zharkentsis sp. nov., a novel thermophilic CMC and starch-degrading bacterium isolated from a geothermal spring in Kazakhstan.</title>
        <authorList>
            <person name="Mashzhan A."/>
            <person name="Kistaubaeva A."/>
            <person name="Javier-Lopez R."/>
            <person name="Birkeland N.-K."/>
        </authorList>
    </citation>
    <scope>NUCLEOTIDE SEQUENCE</scope>
    <source>
        <strain evidence="2">KSR 13</strain>
    </source>
</reference>
<dbReference type="CDD" id="cd12797">
    <property type="entry name" value="M23_peptidase"/>
    <property type="match status" value="1"/>
</dbReference>
<proteinExistence type="predicted"/>